<evidence type="ECO:0000259" key="2">
    <source>
        <dbReference type="Pfam" id="PF11268"/>
    </source>
</evidence>
<organism evidence="3 4">
    <name type="scientific">Jatrophihabitans endophyticus</name>
    <dbReference type="NCBI Taxonomy" id="1206085"/>
    <lineage>
        <taxon>Bacteria</taxon>
        <taxon>Bacillati</taxon>
        <taxon>Actinomycetota</taxon>
        <taxon>Actinomycetes</taxon>
        <taxon>Jatrophihabitantales</taxon>
        <taxon>Jatrophihabitantaceae</taxon>
        <taxon>Jatrophihabitans</taxon>
    </lineage>
</organism>
<feature type="domain" description="DUF3071" evidence="2">
    <location>
        <begin position="1"/>
        <end position="185"/>
    </location>
</feature>
<evidence type="ECO:0000256" key="1">
    <source>
        <dbReference type="SAM" id="MobiDB-lite"/>
    </source>
</evidence>
<dbReference type="AlphaFoldDB" id="A0A1M5RIJ2"/>
<dbReference type="Pfam" id="PF11268">
    <property type="entry name" value="DUF3071"/>
    <property type="match status" value="1"/>
</dbReference>
<feature type="region of interest" description="Disordered" evidence="1">
    <location>
        <begin position="49"/>
        <end position="68"/>
    </location>
</feature>
<feature type="compositionally biased region" description="Low complexity" evidence="1">
    <location>
        <begin position="49"/>
        <end position="58"/>
    </location>
</feature>
<keyword evidence="4" id="KW-1185">Reference proteome</keyword>
<gene>
    <name evidence="3" type="ORF">SAMN05443575_3560</name>
</gene>
<dbReference type="NCBIfam" id="NF040712">
    <property type="entry name" value="SepH"/>
    <property type="match status" value="1"/>
</dbReference>
<dbReference type="Proteomes" id="UP000186132">
    <property type="component" value="Unassembled WGS sequence"/>
</dbReference>
<feature type="compositionally biased region" description="Basic and acidic residues" evidence="1">
    <location>
        <begin position="311"/>
        <end position="321"/>
    </location>
</feature>
<dbReference type="InterPro" id="IPR047682">
    <property type="entry name" value="SepH-like"/>
</dbReference>
<dbReference type="EMBL" id="FQVU01000005">
    <property type="protein sequence ID" value="SHH26071.1"/>
    <property type="molecule type" value="Genomic_DNA"/>
</dbReference>
<dbReference type="OrthoDB" id="5180791at2"/>
<dbReference type="RefSeq" id="WP_073391747.1">
    <property type="nucleotide sequence ID" value="NZ_FQVU01000005.1"/>
</dbReference>
<evidence type="ECO:0000313" key="3">
    <source>
        <dbReference type="EMBL" id="SHH26071.1"/>
    </source>
</evidence>
<sequence>MRQLRLVHLADDTGDLVLESADRLERFALVVDEPLRAAVHRALTASGPTAALPATAPRPTTPPPTPAADVQIVPREIQVRVRAGESPQELADSLGVPVERVMRFASPVMDERLRITDEARRARARRTGSDTEVAPFGETVDARFGAHGIVATDVSWDSRRRDDGDWVVSADWAGGEGRHGAEWLFHRSSRSVTPLDDTATDLLSDRPIRPIVAPQPERPALAAAPPLAPGIVAFPPMPDALTGPLPRYEDVFDQEAPADSPREVPPFVPAEPAAELTYDEPPLPLGITDPAGRPEAALPRPQLSSLTNVSKNHESDDDKAARARVPSWDDILLGVRRKQD</sequence>
<protein>
    <recommendedName>
        <fullName evidence="2">DUF3071 domain-containing protein</fullName>
    </recommendedName>
</protein>
<proteinExistence type="predicted"/>
<dbReference type="InterPro" id="IPR021421">
    <property type="entry name" value="DUF3071"/>
</dbReference>
<evidence type="ECO:0000313" key="4">
    <source>
        <dbReference type="Proteomes" id="UP000186132"/>
    </source>
</evidence>
<accession>A0A1M5RIJ2</accession>
<name>A0A1M5RIJ2_9ACTN</name>
<feature type="region of interest" description="Disordered" evidence="1">
    <location>
        <begin position="255"/>
        <end position="340"/>
    </location>
</feature>
<reference evidence="3 4" key="1">
    <citation type="submission" date="2016-11" db="EMBL/GenBank/DDBJ databases">
        <authorList>
            <person name="Jaros S."/>
            <person name="Januszkiewicz K."/>
            <person name="Wedrychowicz H."/>
        </authorList>
    </citation>
    <scope>NUCLEOTIDE SEQUENCE [LARGE SCALE GENOMIC DNA]</scope>
    <source>
        <strain evidence="3 4">DSM 45627</strain>
    </source>
</reference>
<dbReference type="STRING" id="1206085.SAMN05443575_3560"/>